<reference evidence="1" key="1">
    <citation type="submission" date="2022-05" db="EMBL/GenBank/DDBJ databases">
        <title>Jatrophihabitans sp. SB3-54 whole genome sequence.</title>
        <authorList>
            <person name="Suh M.K."/>
            <person name="Eom M.K."/>
            <person name="Kim J.S."/>
            <person name="Kim H.S."/>
            <person name="Do H.E."/>
            <person name="Shin Y.K."/>
            <person name="Lee J.-S."/>
        </authorList>
    </citation>
    <scope>NUCLEOTIDE SEQUENCE</scope>
    <source>
        <strain evidence="1">SB3-54</strain>
    </source>
</reference>
<dbReference type="RefSeq" id="WP_269442978.1">
    <property type="nucleotide sequence ID" value="NZ_CP097463.1"/>
</dbReference>
<sequence>MGLFHRRDVPPAEALALLQGDERVVAWADTAAGSVVLATPRGIWWPEEGSLRLIGWQYVSKAVWRDGVLSVIEADVLDDLLLVDRAPVSAKLQVPRDLPPTVRKRVEGNVVRSEVAPVVGGVARFVGRRVPGADGLRFWARLEAGTPDTAQVRSAVAARLAGLRAEWEQEQAAQRW</sequence>
<dbReference type="Proteomes" id="UP001164693">
    <property type="component" value="Chromosome"/>
</dbReference>
<gene>
    <name evidence="1" type="ORF">M6B22_18175</name>
</gene>
<keyword evidence="2" id="KW-1185">Reference proteome</keyword>
<protein>
    <submittedName>
        <fullName evidence="1">Uncharacterized protein</fullName>
    </submittedName>
</protein>
<name>A0ABY7JXM3_9ACTN</name>
<proteinExistence type="predicted"/>
<evidence type="ECO:0000313" key="2">
    <source>
        <dbReference type="Proteomes" id="UP001164693"/>
    </source>
</evidence>
<dbReference type="EMBL" id="CP097463">
    <property type="protein sequence ID" value="WAX56445.1"/>
    <property type="molecule type" value="Genomic_DNA"/>
</dbReference>
<organism evidence="1 2">
    <name type="scientific">Jatrophihabitans cynanchi</name>
    <dbReference type="NCBI Taxonomy" id="2944128"/>
    <lineage>
        <taxon>Bacteria</taxon>
        <taxon>Bacillati</taxon>
        <taxon>Actinomycetota</taxon>
        <taxon>Actinomycetes</taxon>
        <taxon>Jatrophihabitantales</taxon>
        <taxon>Jatrophihabitantaceae</taxon>
        <taxon>Jatrophihabitans</taxon>
    </lineage>
</organism>
<evidence type="ECO:0000313" key="1">
    <source>
        <dbReference type="EMBL" id="WAX56445.1"/>
    </source>
</evidence>
<accession>A0ABY7JXM3</accession>